<proteinExistence type="predicted"/>
<protein>
    <submittedName>
        <fullName evidence="1">Uncharacterized protein</fullName>
    </submittedName>
</protein>
<keyword evidence="2" id="KW-1185">Reference proteome</keyword>
<accession>A0AA36FED3</accession>
<organism evidence="1 2">
    <name type="scientific">Octopus vulgaris</name>
    <name type="common">Common octopus</name>
    <dbReference type="NCBI Taxonomy" id="6645"/>
    <lineage>
        <taxon>Eukaryota</taxon>
        <taxon>Metazoa</taxon>
        <taxon>Spiralia</taxon>
        <taxon>Lophotrochozoa</taxon>
        <taxon>Mollusca</taxon>
        <taxon>Cephalopoda</taxon>
        <taxon>Coleoidea</taxon>
        <taxon>Octopodiformes</taxon>
        <taxon>Octopoda</taxon>
        <taxon>Incirrata</taxon>
        <taxon>Octopodidae</taxon>
        <taxon>Octopus</taxon>
    </lineage>
</organism>
<gene>
    <name evidence="1" type="ORF">OCTVUL_1B019787</name>
</gene>
<sequence length="129" mass="14553">MPALAGKTSPSNINSNFSLNYEGSIDMLEIAVKSPSKTTFIIPIAKKTPSMILSNVCLKLQPKQFIFIITHRITPEALKENNKKQQRMKERNLNSLTITTRTERLPSDTEFYTTVADIGCDIGYLWNDT</sequence>
<dbReference type="Proteomes" id="UP001162480">
    <property type="component" value="Chromosome 13"/>
</dbReference>
<reference evidence="1" key="1">
    <citation type="submission" date="2023-08" db="EMBL/GenBank/DDBJ databases">
        <authorList>
            <person name="Alioto T."/>
            <person name="Alioto T."/>
            <person name="Gomez Garrido J."/>
        </authorList>
    </citation>
    <scope>NUCLEOTIDE SEQUENCE</scope>
</reference>
<dbReference type="EMBL" id="OX597826">
    <property type="protein sequence ID" value="CAI9731558.1"/>
    <property type="molecule type" value="Genomic_DNA"/>
</dbReference>
<evidence type="ECO:0000313" key="2">
    <source>
        <dbReference type="Proteomes" id="UP001162480"/>
    </source>
</evidence>
<evidence type="ECO:0000313" key="1">
    <source>
        <dbReference type="EMBL" id="CAI9731558.1"/>
    </source>
</evidence>
<name>A0AA36FED3_OCTVU</name>
<dbReference type="AlphaFoldDB" id="A0AA36FED3"/>